<dbReference type="PATRIC" id="fig|869212.3.peg.2229"/>
<dbReference type="InterPro" id="IPR006805">
    <property type="entry name" value="Anth_synth_I_N"/>
</dbReference>
<dbReference type="HOGENOM" id="CLU_006493_9_3_12"/>
<evidence type="ECO:0000313" key="4">
    <source>
        <dbReference type="Proteomes" id="UP000006048"/>
    </source>
</evidence>
<dbReference type="PRINTS" id="PR00095">
    <property type="entry name" value="ANTSNTHASEI"/>
</dbReference>
<dbReference type="OrthoDB" id="9803598at2"/>
<proteinExistence type="predicted"/>
<dbReference type="Pfam" id="PF04715">
    <property type="entry name" value="Anth_synt_I_N"/>
    <property type="match status" value="1"/>
</dbReference>
<sequence>MQIPRLPAKPNYVDFQTKLDFFDLFCRLEQNFETCFLLESLGEQSYDSRYSVIGFEPNYFFTAQGNQLCAFVDGKKTTITTENPYLYLREILPRDVLSRSYAGGLVGYLGYDAANYFEPTLALQAHADFPGMQFGLFTDGLVHDKLTGHTTYFYFLDNRLEKLKVASESVRQKIATRVRATGQTKTQEQHAAMVAEAKHEIIEGNTFQVQIGLSETYEVEGDWLNIYESLRQINPSPHMFYLKFKPESKTYRLLGASPELLYRQRQGEMESFPLAGTTRRGKTPEEDQQLVRALLADPKEIAEHNMLVDLHRNDLGRVARYGSVKVRRIFDIKKFSHVQHISSEVVGLIDPKEDMFSALAASFPAGTLSGAPKIESMKIINRIENEARGPYGGAVGHFGFNGDCTFAIPIRTIFAVEGQAFIRASGGVVYDSTAENEYAEIQNKLAATKKALAEYL</sequence>
<accession>I4B6F5</accession>
<dbReference type="InterPro" id="IPR005801">
    <property type="entry name" value="ADC_synthase"/>
</dbReference>
<dbReference type="KEGG" id="tpx:Turpa_2217"/>
<evidence type="ECO:0000259" key="1">
    <source>
        <dbReference type="Pfam" id="PF00425"/>
    </source>
</evidence>
<dbReference type="AlphaFoldDB" id="I4B6F5"/>
<dbReference type="STRING" id="869212.Turpa_2217"/>
<dbReference type="Proteomes" id="UP000006048">
    <property type="component" value="Chromosome"/>
</dbReference>
<feature type="domain" description="Anthranilate synthase component I N-terminal" evidence="2">
    <location>
        <begin position="20"/>
        <end position="150"/>
    </location>
</feature>
<evidence type="ECO:0000259" key="2">
    <source>
        <dbReference type="Pfam" id="PF04715"/>
    </source>
</evidence>
<gene>
    <name evidence="3" type="ordered locus">Turpa_2217</name>
</gene>
<protein>
    <submittedName>
        <fullName evidence="3">Chorismate binding domain-containing protein</fullName>
    </submittedName>
</protein>
<dbReference type="Gene3D" id="3.60.120.10">
    <property type="entry name" value="Anthranilate synthase"/>
    <property type="match status" value="1"/>
</dbReference>
<dbReference type="EMBL" id="CP002959">
    <property type="protein sequence ID" value="AFM12862.1"/>
    <property type="molecule type" value="Genomic_DNA"/>
</dbReference>
<organism evidence="3 4">
    <name type="scientific">Turneriella parva (strain ATCC BAA-1111 / DSM 21527 / NCTC 11395 / H)</name>
    <name type="common">Leptospira parva</name>
    <dbReference type="NCBI Taxonomy" id="869212"/>
    <lineage>
        <taxon>Bacteria</taxon>
        <taxon>Pseudomonadati</taxon>
        <taxon>Spirochaetota</taxon>
        <taxon>Spirochaetia</taxon>
        <taxon>Leptospirales</taxon>
        <taxon>Leptospiraceae</taxon>
        <taxon>Turneriella</taxon>
    </lineage>
</organism>
<dbReference type="InterPro" id="IPR019999">
    <property type="entry name" value="Anth_synth_I-like"/>
</dbReference>
<reference evidence="3 4" key="1">
    <citation type="submission" date="2012-06" db="EMBL/GenBank/DDBJ databases">
        <title>The complete chromosome of genome of Turneriella parva DSM 21527.</title>
        <authorList>
            <consortium name="US DOE Joint Genome Institute (JGI-PGF)"/>
            <person name="Lucas S."/>
            <person name="Han J."/>
            <person name="Lapidus A."/>
            <person name="Bruce D."/>
            <person name="Goodwin L."/>
            <person name="Pitluck S."/>
            <person name="Peters L."/>
            <person name="Kyrpides N."/>
            <person name="Mavromatis K."/>
            <person name="Ivanova N."/>
            <person name="Mikhailova N."/>
            <person name="Chertkov O."/>
            <person name="Detter J.C."/>
            <person name="Tapia R."/>
            <person name="Han C."/>
            <person name="Land M."/>
            <person name="Hauser L."/>
            <person name="Markowitz V."/>
            <person name="Cheng J.-F."/>
            <person name="Hugenholtz P."/>
            <person name="Woyke T."/>
            <person name="Wu D."/>
            <person name="Gronow S."/>
            <person name="Wellnitz S."/>
            <person name="Brambilla E."/>
            <person name="Klenk H.-P."/>
            <person name="Eisen J.A."/>
        </authorList>
    </citation>
    <scope>NUCLEOTIDE SEQUENCE [LARGE SCALE GENOMIC DNA]</scope>
    <source>
        <strain evidence="4">ATCC BAA-1111 / DSM 21527 / NCTC 11395 / H</strain>
    </source>
</reference>
<dbReference type="GO" id="GO:0000162">
    <property type="term" value="P:L-tryptophan biosynthetic process"/>
    <property type="evidence" value="ECO:0007669"/>
    <property type="project" value="TreeGrafter"/>
</dbReference>
<dbReference type="SUPFAM" id="SSF56322">
    <property type="entry name" value="ADC synthase"/>
    <property type="match status" value="1"/>
</dbReference>
<dbReference type="RefSeq" id="WP_014803368.1">
    <property type="nucleotide sequence ID" value="NC_018020.1"/>
</dbReference>
<dbReference type="PANTHER" id="PTHR11236:SF9">
    <property type="entry name" value="ANTHRANILATE SYNTHASE COMPONENT 1"/>
    <property type="match status" value="1"/>
</dbReference>
<dbReference type="InterPro" id="IPR015890">
    <property type="entry name" value="Chorismate_C"/>
</dbReference>
<feature type="domain" description="Chorismate-utilising enzyme C-terminal" evidence="1">
    <location>
        <begin position="187"/>
        <end position="444"/>
    </location>
</feature>
<name>I4B6F5_TURPD</name>
<dbReference type="Pfam" id="PF00425">
    <property type="entry name" value="Chorismate_bind"/>
    <property type="match status" value="1"/>
</dbReference>
<dbReference type="PANTHER" id="PTHR11236">
    <property type="entry name" value="AMINOBENZOATE/ANTHRANILATE SYNTHASE"/>
    <property type="match status" value="1"/>
</dbReference>
<evidence type="ECO:0000313" key="3">
    <source>
        <dbReference type="EMBL" id="AFM12862.1"/>
    </source>
</evidence>
<keyword evidence="4" id="KW-1185">Reference proteome</keyword>